<dbReference type="EMBL" id="BMQQ01000017">
    <property type="protein sequence ID" value="GGT45522.1"/>
    <property type="molecule type" value="Genomic_DNA"/>
</dbReference>
<evidence type="ECO:0000256" key="6">
    <source>
        <dbReference type="SAM" id="MobiDB-lite"/>
    </source>
</evidence>
<dbReference type="GO" id="GO:0031386">
    <property type="term" value="F:protein tag activity"/>
    <property type="evidence" value="ECO:0007669"/>
    <property type="project" value="UniProtKB-UniRule"/>
</dbReference>
<organism evidence="7 8">
    <name type="scientific">Streptomyces purpureus</name>
    <dbReference type="NCBI Taxonomy" id="1951"/>
    <lineage>
        <taxon>Bacteria</taxon>
        <taxon>Bacillati</taxon>
        <taxon>Actinomycetota</taxon>
        <taxon>Actinomycetes</taxon>
        <taxon>Kitasatosporales</taxon>
        <taxon>Streptomycetaceae</taxon>
        <taxon>Streptomyces</taxon>
    </lineage>
</organism>
<dbReference type="HAMAP" id="MF_02106">
    <property type="entry name" value="Pup"/>
    <property type="match status" value="1"/>
</dbReference>
<dbReference type="GO" id="GO:0070628">
    <property type="term" value="F:proteasome binding"/>
    <property type="evidence" value="ECO:0007669"/>
    <property type="project" value="UniProtKB-UniRule"/>
</dbReference>
<comment type="subunit">
    <text evidence="5">Strongly interacts with the proteasome-associated ATPase ARC through a hydrophobic interface; the interacting region of Pup lies in its C-terminal half. There is one Pup binding site per ARC hexamer ring.</text>
</comment>
<gene>
    <name evidence="5 7" type="primary">pup</name>
    <name evidence="7" type="ORF">GCM10014713_44290</name>
</gene>
<dbReference type="NCBIfam" id="TIGR03687">
    <property type="entry name" value="pupylate_cterm"/>
    <property type="match status" value="1"/>
</dbReference>
<comment type="caution">
    <text evidence="7">The sequence shown here is derived from an EMBL/GenBank/DDBJ whole genome shotgun (WGS) entry which is preliminary data.</text>
</comment>
<evidence type="ECO:0000256" key="1">
    <source>
        <dbReference type="ARBA" id="ARBA00004707"/>
    </source>
</evidence>
<comment type="pathway">
    <text evidence="1 5">Protein degradation; proteasomal Pup-dependent pathway.</text>
</comment>
<dbReference type="Pfam" id="PF05639">
    <property type="entry name" value="Pup"/>
    <property type="match status" value="1"/>
</dbReference>
<evidence type="ECO:0000256" key="2">
    <source>
        <dbReference type="ARBA" id="ARBA00010616"/>
    </source>
</evidence>
<comment type="domain">
    <text evidence="5">The N-terminal unstructured half of Pup provides a signal required to initiate unfolding and degradation by the proteasome but is not needed for pupylation, while the C-terminal helical half of Pup interacts with ARC to target proteins to the proteasome.</text>
</comment>
<evidence type="ECO:0000256" key="5">
    <source>
        <dbReference type="HAMAP-Rule" id="MF_02106"/>
    </source>
</evidence>
<comment type="caution">
    <text evidence="5">Lacks conserved residue(s) required for the propagation of feature annotation.</text>
</comment>
<dbReference type="AlphaFoldDB" id="A0A918H9A9"/>
<feature type="cross-link" description="Isoglutamyl lysine isopeptide (Glu-Lys) (interchain with K-? in acceptor proteins)" evidence="5">
    <location>
        <position position="87"/>
    </location>
</feature>
<comment type="similarity">
    <text evidence="2 5">Belongs to the prokaryotic ubiquitin-like protein family.</text>
</comment>
<evidence type="ECO:0000256" key="4">
    <source>
        <dbReference type="ARBA" id="ARBA00032321"/>
    </source>
</evidence>
<name>A0A918H9A9_9ACTN</name>
<evidence type="ECO:0000313" key="8">
    <source>
        <dbReference type="Proteomes" id="UP000619486"/>
    </source>
</evidence>
<sequence>MTDPTERADSSGVRDMATKDTGGGQQKSTRSTEEVEEQAQEAQASEDLKERQEKLSDDVDSVLDEIDDVLEENAEDFVRSFVQKGGE</sequence>
<evidence type="ECO:0000313" key="7">
    <source>
        <dbReference type="EMBL" id="GGT45522.1"/>
    </source>
</evidence>
<dbReference type="GO" id="GO:0010498">
    <property type="term" value="P:proteasomal protein catabolic process"/>
    <property type="evidence" value="ECO:0007669"/>
    <property type="project" value="UniProtKB-UniRule"/>
</dbReference>
<comment type="function">
    <text evidence="5">Protein modifier that is covalently attached to lysine residues of substrate proteins, thereby targeting them for proteasomal degradation. The tagging system is termed pupylation.</text>
</comment>
<reference evidence="7" key="1">
    <citation type="journal article" date="2014" name="Int. J. Syst. Evol. Microbiol.">
        <title>Complete genome sequence of Corynebacterium casei LMG S-19264T (=DSM 44701T), isolated from a smear-ripened cheese.</title>
        <authorList>
            <consortium name="US DOE Joint Genome Institute (JGI-PGF)"/>
            <person name="Walter F."/>
            <person name="Albersmeier A."/>
            <person name="Kalinowski J."/>
            <person name="Ruckert C."/>
        </authorList>
    </citation>
    <scope>NUCLEOTIDE SEQUENCE</scope>
    <source>
        <strain evidence="7">JCM 3172</strain>
    </source>
</reference>
<keyword evidence="5" id="KW-1017">Isopeptide bond</keyword>
<dbReference type="Proteomes" id="UP000619486">
    <property type="component" value="Unassembled WGS sequence"/>
</dbReference>
<reference evidence="7" key="2">
    <citation type="submission" date="2020-09" db="EMBL/GenBank/DDBJ databases">
        <authorList>
            <person name="Sun Q."/>
            <person name="Ohkuma M."/>
        </authorList>
    </citation>
    <scope>NUCLEOTIDE SEQUENCE</scope>
    <source>
        <strain evidence="7">JCM 3172</strain>
    </source>
</reference>
<accession>A0A918H9A9</accession>
<dbReference type="InterPro" id="IPR008515">
    <property type="entry name" value="Ubiquitin-like_Pup"/>
</dbReference>
<feature type="region of interest" description="ARC ATPase binding" evidence="5">
    <location>
        <begin position="44"/>
        <end position="81"/>
    </location>
</feature>
<feature type="compositionally biased region" description="Basic and acidic residues" evidence="6">
    <location>
        <begin position="46"/>
        <end position="57"/>
    </location>
</feature>
<feature type="region of interest" description="Disordered" evidence="6">
    <location>
        <begin position="1"/>
        <end position="60"/>
    </location>
</feature>
<dbReference type="GO" id="GO:0019941">
    <property type="term" value="P:modification-dependent protein catabolic process"/>
    <property type="evidence" value="ECO:0007669"/>
    <property type="project" value="UniProtKB-UniRule"/>
</dbReference>
<dbReference type="GO" id="GO:0070490">
    <property type="term" value="P:protein pupylation"/>
    <property type="evidence" value="ECO:0007669"/>
    <property type="project" value="UniProtKB-UniRule"/>
</dbReference>
<protein>
    <recommendedName>
        <fullName evidence="3 5">Prokaryotic ubiquitin-like protein Pup</fullName>
    </recommendedName>
    <alternativeName>
        <fullName evidence="4 5">Bacterial ubiquitin-like modifier</fullName>
    </alternativeName>
</protein>
<keyword evidence="8" id="KW-1185">Reference proteome</keyword>
<keyword evidence="5" id="KW-0833">Ubl conjugation pathway</keyword>
<evidence type="ECO:0000256" key="3">
    <source>
        <dbReference type="ARBA" id="ARBA00016748"/>
    </source>
</evidence>
<proteinExistence type="inferred from homology"/>